<dbReference type="SUPFAM" id="SSF52540">
    <property type="entry name" value="P-loop containing nucleoside triphosphate hydrolases"/>
    <property type="match status" value="1"/>
</dbReference>
<proteinExistence type="predicted"/>
<dbReference type="OrthoDB" id="174137at2"/>
<feature type="coiled-coil region" evidence="1">
    <location>
        <begin position="313"/>
        <end position="340"/>
    </location>
</feature>
<dbReference type="Pfam" id="PF13555">
    <property type="entry name" value="AAA_29"/>
    <property type="match status" value="1"/>
</dbReference>
<dbReference type="Proteomes" id="UP000422989">
    <property type="component" value="Chromosome"/>
</dbReference>
<dbReference type="AlphaFoldDB" id="A0A6I6E687"/>
<feature type="region of interest" description="Disordered" evidence="2">
    <location>
        <begin position="590"/>
        <end position="620"/>
    </location>
</feature>
<dbReference type="Gene3D" id="3.40.1140.10">
    <property type="match status" value="1"/>
</dbReference>
<sequence>MSDLLIAGYDDETAQWRASHLQVLNWGGFHGHHRVDFDRDATLISGGSGTGKSTLLDAYIALMMPATVPFNGASNDATIGRARGADQRNVLTYLRGKRDSVRDVERVLRGDGASVWGIISMTFVDGSGRRYTALRTYFAPAGAQRSTEVRSRHLTLEGDVHLPDLAEFADGRFDPRAMRARLSTLRYHETTQDFLAAVAARLGIGEGGNSDNALRLLSRIQAGHQVRTVDRLYKEMVLEEPPTYAAADAVLAQFQALKQSHESLAADEAKERMLADIGQLHEEYESARGRVARLDRYGLLHADEASPFRRWAAEAEHRLLVEAEEANKAARETQKEALAVARAAETALAVEVEDLKEQRAQNGGDLLARLDARLADGRARVARVADARRTLEERVAALDVDLTSADALRAAQDGAASFLAEVDDRLAELKRRRDEDVLAVGDLTRKRRGDLAELESLRGRDSLVPDAYDRIRRDIAEACGIDAADLPFAAELIDVHPDHEAWRHAAEVTLSGIGMTLLMDARRQPQIREAIESLRIGRRIRFDGVDLAERAETPADPRWISGRLVFKDSPFTDWVKRRVVASDHLCVDGPSELGGDEPKVTVNGQTSHGRRGAHGRDPRERSILGFSNETRRAEIEGEIEAATARIAEHEEARARHEREADEVQRLAEACRRVQDVEWASIDVAAVEREVSDLAEQRAAILDRSDLLGELDARLVDAAERLEAARSERYRRAADLEDLERVWGGIVDRQDAVAAERDRLDVVLTDEDAAHLDAELRRIEPDVTAERFAKTLPRLIDELQLDVRRAHATLDAAAASLERIFAAYSEKWPDPNRGTTVEAYDEFAAIHEEIAHHGLSQHRLEFRRHLQEVSTMDLKMLSDSFGHALLSIEERLEPVNDILRDLPFASDDDRLRIEMRHLHPERIETIRTQLKELSAEVTGEWTAEEADRRFARLQEFIDLIDASTANPRRDEVLDVRRHIEITASRIDADGREVSTYSTLGDKSGGESQELVAFIVGAALRYQLGDQTRSWPRFAPVFLDEGFVKADSAFTGRAIRAWLGLGFQIVVVAPLDKVNTLEPHMGLNLSVTKNEAGYSFVTPFRDADDSAA</sequence>
<keyword evidence="4" id="KW-1185">Reference proteome</keyword>
<evidence type="ECO:0000256" key="2">
    <source>
        <dbReference type="SAM" id="MobiDB-lite"/>
    </source>
</evidence>
<feature type="coiled-coil region" evidence="1">
    <location>
        <begin position="632"/>
        <end position="727"/>
    </location>
</feature>
<dbReference type="InterPro" id="IPR027417">
    <property type="entry name" value="P-loop_NTPase"/>
</dbReference>
<dbReference type="KEGG" id="moj:D7D94_09940"/>
<reference evidence="3 4" key="1">
    <citation type="submission" date="2018-09" db="EMBL/GenBank/DDBJ databases">
        <title>Whole genome sequencing of Microbacterium oryzae strain MB-10T.</title>
        <authorList>
            <person name="Das S.K."/>
        </authorList>
    </citation>
    <scope>NUCLEOTIDE SEQUENCE [LARGE SCALE GENOMIC DNA]</scope>
    <source>
        <strain evidence="3 4">MB-10</strain>
    </source>
</reference>
<dbReference type="Pfam" id="PF13558">
    <property type="entry name" value="SbcC_Walker_B"/>
    <property type="match status" value="1"/>
</dbReference>
<accession>A0A6I6E687</accession>
<protein>
    <recommendedName>
        <fullName evidence="5">AAA family ATPase</fullName>
    </recommendedName>
</protein>
<organism evidence="3 4">
    <name type="scientific">Microbacterium oryzae</name>
    <dbReference type="NCBI Taxonomy" id="743009"/>
    <lineage>
        <taxon>Bacteria</taxon>
        <taxon>Bacillati</taxon>
        <taxon>Actinomycetota</taxon>
        <taxon>Actinomycetes</taxon>
        <taxon>Micrococcales</taxon>
        <taxon>Microbacteriaceae</taxon>
        <taxon>Microbacterium</taxon>
    </lineage>
</organism>
<evidence type="ECO:0008006" key="5">
    <source>
        <dbReference type="Google" id="ProtNLM"/>
    </source>
</evidence>
<evidence type="ECO:0000313" key="3">
    <source>
        <dbReference type="EMBL" id="QGU27950.1"/>
    </source>
</evidence>
<keyword evidence="1" id="KW-0175">Coiled coil</keyword>
<gene>
    <name evidence="3" type="ORF">D7D94_09940</name>
</gene>
<dbReference type="RefSeq" id="WP_156242455.1">
    <property type="nucleotide sequence ID" value="NZ_BAAAZL010000004.1"/>
</dbReference>
<name>A0A6I6E687_9MICO</name>
<evidence type="ECO:0000313" key="4">
    <source>
        <dbReference type="Proteomes" id="UP000422989"/>
    </source>
</evidence>
<evidence type="ECO:0000256" key="1">
    <source>
        <dbReference type="SAM" id="Coils"/>
    </source>
</evidence>
<dbReference type="EMBL" id="CP032550">
    <property type="protein sequence ID" value="QGU27950.1"/>
    <property type="molecule type" value="Genomic_DNA"/>
</dbReference>